<dbReference type="GeneID" id="70135653"/>
<protein>
    <submittedName>
        <fullName evidence="1">Uncharacterized protein</fullName>
    </submittedName>
</protein>
<reference evidence="1" key="1">
    <citation type="journal article" date="2021" name="Nat. Commun.">
        <title>Genetic determinants of endophytism in the Arabidopsis root mycobiome.</title>
        <authorList>
            <person name="Mesny F."/>
            <person name="Miyauchi S."/>
            <person name="Thiergart T."/>
            <person name="Pickel B."/>
            <person name="Atanasova L."/>
            <person name="Karlsson M."/>
            <person name="Huettel B."/>
            <person name="Barry K.W."/>
            <person name="Haridas S."/>
            <person name="Chen C."/>
            <person name="Bauer D."/>
            <person name="Andreopoulos W."/>
            <person name="Pangilinan J."/>
            <person name="LaButti K."/>
            <person name="Riley R."/>
            <person name="Lipzen A."/>
            <person name="Clum A."/>
            <person name="Drula E."/>
            <person name="Henrissat B."/>
            <person name="Kohler A."/>
            <person name="Grigoriev I.V."/>
            <person name="Martin F.M."/>
            <person name="Hacquard S."/>
        </authorList>
    </citation>
    <scope>NUCLEOTIDE SEQUENCE</scope>
    <source>
        <strain evidence="1">MPI-SDFR-AT-0073</strain>
    </source>
</reference>
<name>A0A9P9A0E4_9PEZI</name>
<sequence length="153" mass="16893">MTRLRLESFDGPLLPARCRPWACKIRRAALVWRLQSLAWGGMGSKDWIYKYEQCYLVLTMSQYSTASVSASTTKSLPLLARTHPLSTKTVIAISWEPSGLSVPNCDACVHVCVFSCASLDLDIPKTVPRTDCVTTGAFTELEDLGSSGFFVYC</sequence>
<dbReference type="RefSeq" id="XP_045961417.1">
    <property type="nucleotide sequence ID" value="XM_046106762.1"/>
</dbReference>
<dbReference type="AlphaFoldDB" id="A0A9P9A0E4"/>
<accession>A0A9P9A0E4</accession>
<comment type="caution">
    <text evidence="1">The sequence shown here is derived from an EMBL/GenBank/DDBJ whole genome shotgun (WGS) entry which is preliminary data.</text>
</comment>
<dbReference type="EMBL" id="JAGPXC010000002">
    <property type="protein sequence ID" value="KAH6657183.1"/>
    <property type="molecule type" value="Genomic_DNA"/>
</dbReference>
<proteinExistence type="predicted"/>
<gene>
    <name evidence="1" type="ORF">BKA67DRAFT_655471</name>
</gene>
<organism evidence="1 2">
    <name type="scientific">Truncatella angustata</name>
    <dbReference type="NCBI Taxonomy" id="152316"/>
    <lineage>
        <taxon>Eukaryota</taxon>
        <taxon>Fungi</taxon>
        <taxon>Dikarya</taxon>
        <taxon>Ascomycota</taxon>
        <taxon>Pezizomycotina</taxon>
        <taxon>Sordariomycetes</taxon>
        <taxon>Xylariomycetidae</taxon>
        <taxon>Amphisphaeriales</taxon>
        <taxon>Sporocadaceae</taxon>
        <taxon>Truncatella</taxon>
    </lineage>
</organism>
<dbReference type="Proteomes" id="UP000758603">
    <property type="component" value="Unassembled WGS sequence"/>
</dbReference>
<keyword evidence="2" id="KW-1185">Reference proteome</keyword>
<evidence type="ECO:0000313" key="1">
    <source>
        <dbReference type="EMBL" id="KAH6657183.1"/>
    </source>
</evidence>
<evidence type="ECO:0000313" key="2">
    <source>
        <dbReference type="Proteomes" id="UP000758603"/>
    </source>
</evidence>